<name>A0AAV4DAK7_9GAST</name>
<dbReference type="EMBL" id="BLXT01007673">
    <property type="protein sequence ID" value="GFO41297.1"/>
    <property type="molecule type" value="Genomic_DNA"/>
</dbReference>
<keyword evidence="2" id="KW-1185">Reference proteome</keyword>
<dbReference type="AlphaFoldDB" id="A0AAV4DAK7"/>
<evidence type="ECO:0000313" key="1">
    <source>
        <dbReference type="EMBL" id="GFO41297.1"/>
    </source>
</evidence>
<organism evidence="1 2">
    <name type="scientific">Plakobranchus ocellatus</name>
    <dbReference type="NCBI Taxonomy" id="259542"/>
    <lineage>
        <taxon>Eukaryota</taxon>
        <taxon>Metazoa</taxon>
        <taxon>Spiralia</taxon>
        <taxon>Lophotrochozoa</taxon>
        <taxon>Mollusca</taxon>
        <taxon>Gastropoda</taxon>
        <taxon>Heterobranchia</taxon>
        <taxon>Euthyneura</taxon>
        <taxon>Panpulmonata</taxon>
        <taxon>Sacoglossa</taxon>
        <taxon>Placobranchoidea</taxon>
        <taxon>Plakobranchidae</taxon>
        <taxon>Plakobranchus</taxon>
    </lineage>
</organism>
<proteinExistence type="predicted"/>
<gene>
    <name evidence="1" type="ORF">PoB_006780200</name>
</gene>
<protein>
    <submittedName>
        <fullName evidence="1">Uncharacterized protein</fullName>
    </submittedName>
</protein>
<sequence>MRLLANIVLEMRRLKQDDTLDGKCVIYRDHFQILEQSVESMSTTEGGSLKGGIKLKIGYLLKKLIKVCKGYCIQIKDMSMAEEADRFASLLDLNWDFIFYSAQLRCEQRSSLRKPKELPKEQDLAKLRNSVLFEMKKLGEDTYKK</sequence>
<dbReference type="PANTHER" id="PTHR33480">
    <property type="entry name" value="SET DOMAIN-CONTAINING PROTEIN-RELATED"/>
    <property type="match status" value="1"/>
</dbReference>
<dbReference type="PANTHER" id="PTHR33480:SF1">
    <property type="entry name" value="TYR RECOMBINASE DOMAIN-CONTAINING PROTEIN"/>
    <property type="match status" value="1"/>
</dbReference>
<comment type="caution">
    <text evidence="1">The sequence shown here is derived from an EMBL/GenBank/DDBJ whole genome shotgun (WGS) entry which is preliminary data.</text>
</comment>
<accession>A0AAV4DAK7</accession>
<evidence type="ECO:0000313" key="2">
    <source>
        <dbReference type="Proteomes" id="UP000735302"/>
    </source>
</evidence>
<reference evidence="1 2" key="1">
    <citation type="journal article" date="2021" name="Elife">
        <title>Chloroplast acquisition without the gene transfer in kleptoplastic sea slugs, Plakobranchus ocellatus.</title>
        <authorList>
            <person name="Maeda T."/>
            <person name="Takahashi S."/>
            <person name="Yoshida T."/>
            <person name="Shimamura S."/>
            <person name="Takaki Y."/>
            <person name="Nagai Y."/>
            <person name="Toyoda A."/>
            <person name="Suzuki Y."/>
            <person name="Arimoto A."/>
            <person name="Ishii H."/>
            <person name="Satoh N."/>
            <person name="Nishiyama T."/>
            <person name="Hasebe M."/>
            <person name="Maruyama T."/>
            <person name="Minagawa J."/>
            <person name="Obokata J."/>
            <person name="Shigenobu S."/>
        </authorList>
    </citation>
    <scope>NUCLEOTIDE SEQUENCE [LARGE SCALE GENOMIC DNA]</scope>
</reference>
<dbReference type="Proteomes" id="UP000735302">
    <property type="component" value="Unassembled WGS sequence"/>
</dbReference>